<reference evidence="2" key="1">
    <citation type="submission" date="2021-02" db="EMBL/GenBank/DDBJ databases">
        <authorList>
            <person name="Nowell W R."/>
        </authorList>
    </citation>
    <scope>NUCLEOTIDE SEQUENCE</scope>
</reference>
<name>A0A815MMT1_9BILA</name>
<feature type="compositionally biased region" description="Polar residues" evidence="1">
    <location>
        <begin position="827"/>
        <end position="839"/>
    </location>
</feature>
<dbReference type="AlphaFoldDB" id="A0A815MMT1"/>
<organism evidence="2 3">
    <name type="scientific">Adineta steineri</name>
    <dbReference type="NCBI Taxonomy" id="433720"/>
    <lineage>
        <taxon>Eukaryota</taxon>
        <taxon>Metazoa</taxon>
        <taxon>Spiralia</taxon>
        <taxon>Gnathifera</taxon>
        <taxon>Rotifera</taxon>
        <taxon>Eurotatoria</taxon>
        <taxon>Bdelloidea</taxon>
        <taxon>Adinetida</taxon>
        <taxon>Adinetidae</taxon>
        <taxon>Adineta</taxon>
    </lineage>
</organism>
<evidence type="ECO:0000313" key="3">
    <source>
        <dbReference type="Proteomes" id="UP000663845"/>
    </source>
</evidence>
<comment type="caution">
    <text evidence="2">The sequence shown here is derived from an EMBL/GenBank/DDBJ whole genome shotgun (WGS) entry which is preliminary data.</text>
</comment>
<feature type="compositionally biased region" description="Basic residues" evidence="1">
    <location>
        <begin position="875"/>
        <end position="894"/>
    </location>
</feature>
<dbReference type="EMBL" id="CAJNOG010001250">
    <property type="protein sequence ID" value="CAF1425417.1"/>
    <property type="molecule type" value="Genomic_DNA"/>
</dbReference>
<sequence length="894" mass="103829">MHRPPPIQIKHLQNDRIVATASQKLCLFKMFPLIFNDIVVTLPSFIVYKQLREILDLVLSLPFRRRWLLTLKDLCVSFHESMFKHFPNKMTPKIHFISEYDQIVNDYGPPLRQWCIRYEARHAYFKKITIKSNNFKNVPKMLATRYSLKQIYKLSRLPHFRMSNYAVRIQKIEISAFNKQMKELLLNHFGDINLNKDIVQCSKLCYDNIEYCQFTVLIIGLLDINEQPIFGQIIRILKTNEKWWLLVDVLTTVSYDENLFAWEIKSTDHYVMLDPHNLKYYYKGLDVYEVNNAKYDIDGATLEMINNVERISTVIPTFKQQLLFLKEREKLFQANNDITIHSSGSSSFSSTNFNSSSSSTRLNSSSSSTESISNNLFSKSLDQSTSDQSFDEQLIKQTFPDKYIIPPLPDAVLKDIEEAALHKFGPRCSNRQILVDAVAHDLISNYKIFYPNHQQFDVIGIAMVEFLKLPATKHNVGVWKDALQTKLKRKRSENSDHIEVQQYQLKYARVGSGRPIKKRIGEVVQRDRQKQMMLAFYDETTLHNMQLKAEQLRDISPIDINNQVKLWNETMQVRRQYIRENSTSDIVKEFPGYSNPILIFEEIKMIMKVDLAAAVRRQVPILIEKISKTFDFINDSSPFRLIKILCREFNETVHRILSNSEPSIPHPTLVLVDDRIYIYVDFVQVVSTSSPDDALALLIAMYTIFELAFNKNSRSIRLLYSILYADPRFLPNTIPIFLKEKNIDVYDEENKKLTSSSTTSSNNTTTSINSQSSNDLDIIQTYTSPVQDNDINSPDPTNTIFSHKKADLDSNIVINIDQASQIVEESSTVLKDSQNQNLNSRKRPQRVAKASVEKSKLLIDNMDDNEEDTQENHLPNKKRKSSTSSRSYKRTRRD</sequence>
<accession>A0A815MMT1</accession>
<evidence type="ECO:0000313" key="2">
    <source>
        <dbReference type="EMBL" id="CAF1425417.1"/>
    </source>
</evidence>
<feature type="compositionally biased region" description="Low complexity" evidence="1">
    <location>
        <begin position="754"/>
        <end position="772"/>
    </location>
</feature>
<proteinExistence type="predicted"/>
<evidence type="ECO:0000256" key="1">
    <source>
        <dbReference type="SAM" id="MobiDB-lite"/>
    </source>
</evidence>
<dbReference type="Proteomes" id="UP000663845">
    <property type="component" value="Unassembled WGS sequence"/>
</dbReference>
<gene>
    <name evidence="2" type="ORF">JYZ213_LOCUS39242</name>
</gene>
<feature type="region of interest" description="Disordered" evidence="1">
    <location>
        <begin position="753"/>
        <end position="772"/>
    </location>
</feature>
<feature type="region of interest" description="Disordered" evidence="1">
    <location>
        <begin position="827"/>
        <end position="894"/>
    </location>
</feature>
<protein>
    <submittedName>
        <fullName evidence="2">Uncharacterized protein</fullName>
    </submittedName>
</protein>